<organism evidence="1 2">
    <name type="scientific">Rhodopirellula baltica SWK14</name>
    <dbReference type="NCBI Taxonomy" id="993516"/>
    <lineage>
        <taxon>Bacteria</taxon>
        <taxon>Pseudomonadati</taxon>
        <taxon>Planctomycetota</taxon>
        <taxon>Planctomycetia</taxon>
        <taxon>Pirellulales</taxon>
        <taxon>Pirellulaceae</taxon>
        <taxon>Rhodopirellula</taxon>
    </lineage>
</organism>
<comment type="caution">
    <text evidence="1">The sequence shown here is derived from an EMBL/GenBank/DDBJ whole genome shotgun (WGS) entry which is preliminary data.</text>
</comment>
<dbReference type="EMBL" id="AMWG01000016">
    <property type="protein sequence ID" value="ELP35329.1"/>
    <property type="molecule type" value="Genomic_DNA"/>
</dbReference>
<name>L7CM06_RHOBT</name>
<dbReference type="Proteomes" id="UP000010959">
    <property type="component" value="Unassembled WGS sequence"/>
</dbReference>
<reference evidence="1 2" key="1">
    <citation type="journal article" date="2013" name="Mar. Genomics">
        <title>Expression of sulfatases in Rhodopirellula baltica and the diversity of sulfatases in the genus Rhodopirellula.</title>
        <authorList>
            <person name="Wegner C.E."/>
            <person name="Richter-Heitmann T."/>
            <person name="Klindworth A."/>
            <person name="Klockow C."/>
            <person name="Richter M."/>
            <person name="Achstetter T."/>
            <person name="Glockner F.O."/>
            <person name="Harder J."/>
        </authorList>
    </citation>
    <scope>NUCLEOTIDE SEQUENCE [LARGE SCALE GENOMIC DNA]</scope>
    <source>
        <strain evidence="1 2">SWK14</strain>
    </source>
</reference>
<proteinExistence type="predicted"/>
<sequence length="115" mass="12873">MPNRCDRVFEIRYAEVQLRISLGSPAQETTNRPHYWVTVVRIKKQRGTQVVANSFGGLHKFAFDGSPVCSKVDKGLIQNRIVNHPRGVCPMCPDKHGAKHLMAIFPSAFVVETLA</sequence>
<dbReference type="AlphaFoldDB" id="L7CM06"/>
<gene>
    <name evidence="1" type="ORF">RBSWK_00729</name>
</gene>
<evidence type="ECO:0000313" key="1">
    <source>
        <dbReference type="EMBL" id="ELP35329.1"/>
    </source>
</evidence>
<evidence type="ECO:0000313" key="2">
    <source>
        <dbReference type="Proteomes" id="UP000010959"/>
    </source>
</evidence>
<protein>
    <submittedName>
        <fullName evidence="1">Uncharacterized protein</fullName>
    </submittedName>
</protein>
<accession>L7CM06</accession>